<name>A4TZT3_9PROT</name>
<gene>
    <name evidence="6 7" type="primary">nifW</name>
    <name evidence="7" type="ORF">MGR_1412</name>
</gene>
<dbReference type="PIRSF" id="PIRSF005790">
    <property type="entry name" value="NifW"/>
    <property type="match status" value="1"/>
</dbReference>
<reference evidence="7" key="1">
    <citation type="journal article" date="2007" name="J. Bacteriol.">
        <title>Comparative genome analysis of four magnetotactic bacteria reveals a complex set of group-specific genes implicated in magnetosome biomineralization and function.</title>
        <authorList>
            <person name="Richter M."/>
            <person name="Kube M."/>
            <person name="Bazylinski D.A."/>
            <person name="Lombardot T."/>
            <person name="Gloeckner F.O."/>
            <person name="Reinhardt R."/>
            <person name="Schueler D."/>
        </authorList>
    </citation>
    <scope>NUCLEOTIDE SEQUENCE</scope>
    <source>
        <strain evidence="7">MSR-1</strain>
    </source>
</reference>
<evidence type="ECO:0000256" key="3">
    <source>
        <dbReference type="ARBA" id="ARBA00011284"/>
    </source>
</evidence>
<dbReference type="AlphaFoldDB" id="A4TZT3"/>
<comment type="subunit">
    <text evidence="3 6">Homotrimer; associates with NifD.</text>
</comment>
<dbReference type="Pfam" id="PF03206">
    <property type="entry name" value="NifW"/>
    <property type="match status" value="1"/>
</dbReference>
<dbReference type="EMBL" id="CU459003">
    <property type="protein sequence ID" value="CAM76140.1"/>
    <property type="molecule type" value="Genomic_DNA"/>
</dbReference>
<accession>A4TZT3</accession>
<keyword evidence="5 6" id="KW-0535">Nitrogen fixation</keyword>
<evidence type="ECO:0000313" key="7">
    <source>
        <dbReference type="EMBL" id="CAM76140.1"/>
    </source>
</evidence>
<evidence type="ECO:0000256" key="5">
    <source>
        <dbReference type="ARBA" id="ARBA00023231"/>
    </source>
</evidence>
<evidence type="ECO:0000256" key="4">
    <source>
        <dbReference type="ARBA" id="ARBA00016274"/>
    </source>
</evidence>
<dbReference type="NCBIfam" id="NF002009">
    <property type="entry name" value="PRK00810.1"/>
    <property type="match status" value="1"/>
</dbReference>
<comment type="similarity">
    <text evidence="2 6">Belongs to the NifW family.</text>
</comment>
<proteinExistence type="inferred from homology"/>
<organism evidence="7">
    <name type="scientific">Magnetospirillum gryphiswaldense</name>
    <dbReference type="NCBI Taxonomy" id="55518"/>
    <lineage>
        <taxon>Bacteria</taxon>
        <taxon>Pseudomonadati</taxon>
        <taxon>Pseudomonadota</taxon>
        <taxon>Alphaproteobacteria</taxon>
        <taxon>Rhodospirillales</taxon>
        <taxon>Rhodospirillaceae</taxon>
        <taxon>Magnetospirillum</taxon>
    </lineage>
</organism>
<dbReference type="HAMAP" id="MF_00529">
    <property type="entry name" value="NifW"/>
    <property type="match status" value="1"/>
</dbReference>
<dbReference type="InterPro" id="IPR004893">
    <property type="entry name" value="NifW"/>
</dbReference>
<protein>
    <recommendedName>
        <fullName evidence="4 6">Nitrogenase-stabilizing/protective protein NifW</fullName>
    </recommendedName>
</protein>
<sequence>MSGILEQLRGLSAAEEFFTLLDVPYDPRIINVSRLHILKRFQQYLKQDGVEALAEDSRKAACAASLKKAHDDFAATSGVDEKLFKVFKDQQAPASGFISLDALKTRQG</sequence>
<evidence type="ECO:0000256" key="6">
    <source>
        <dbReference type="HAMAP-Rule" id="MF_00529"/>
    </source>
</evidence>
<comment type="function">
    <text evidence="1 6">May protect the nitrogenase Fe-Mo protein from oxidative damage.</text>
</comment>
<evidence type="ECO:0000256" key="2">
    <source>
        <dbReference type="ARBA" id="ARBA00008351"/>
    </source>
</evidence>
<dbReference type="GO" id="GO:0009399">
    <property type="term" value="P:nitrogen fixation"/>
    <property type="evidence" value="ECO:0007669"/>
    <property type="project" value="UniProtKB-UniRule"/>
</dbReference>
<dbReference type="RefSeq" id="WP_106002254.1">
    <property type="nucleotide sequence ID" value="NZ_CP027527.1"/>
</dbReference>
<evidence type="ECO:0000256" key="1">
    <source>
        <dbReference type="ARBA" id="ARBA00002247"/>
    </source>
</evidence>